<dbReference type="GO" id="GO:0010052">
    <property type="term" value="P:guard cell differentiation"/>
    <property type="evidence" value="ECO:0007669"/>
    <property type="project" value="InterPro"/>
</dbReference>
<feature type="region of interest" description="Disordered" evidence="6">
    <location>
        <begin position="28"/>
        <end position="50"/>
    </location>
</feature>
<keyword evidence="5" id="KW-0539">Nucleus</keyword>
<name>A0A0H3YC30_SALMI</name>
<dbReference type="GO" id="GO:0046983">
    <property type="term" value="F:protein dimerization activity"/>
    <property type="evidence" value="ECO:0007669"/>
    <property type="project" value="InterPro"/>
</dbReference>
<organism evidence="8">
    <name type="scientific">Salvia miltiorrhiza</name>
    <name type="common">Chinese sage</name>
    <dbReference type="NCBI Taxonomy" id="226208"/>
    <lineage>
        <taxon>Eukaryota</taxon>
        <taxon>Viridiplantae</taxon>
        <taxon>Streptophyta</taxon>
        <taxon>Embryophyta</taxon>
        <taxon>Tracheophyta</taxon>
        <taxon>Spermatophyta</taxon>
        <taxon>Magnoliopsida</taxon>
        <taxon>eudicotyledons</taxon>
        <taxon>Gunneridae</taxon>
        <taxon>Pentapetalae</taxon>
        <taxon>asterids</taxon>
        <taxon>lamiids</taxon>
        <taxon>Lamiales</taxon>
        <taxon>Lamiaceae</taxon>
        <taxon>Nepetoideae</taxon>
        <taxon>Mentheae</taxon>
        <taxon>Salviinae</taxon>
        <taxon>Salvia</taxon>
        <taxon>Salvia incertae sedis</taxon>
    </lineage>
</organism>
<feature type="domain" description="BHLH" evidence="7">
    <location>
        <begin position="56"/>
        <end position="107"/>
    </location>
</feature>
<dbReference type="GO" id="GO:0045893">
    <property type="term" value="P:positive regulation of DNA-templated transcription"/>
    <property type="evidence" value="ECO:0007669"/>
    <property type="project" value="TreeGrafter"/>
</dbReference>
<dbReference type="GO" id="GO:0003677">
    <property type="term" value="F:DNA binding"/>
    <property type="evidence" value="ECO:0007669"/>
    <property type="project" value="UniProtKB-KW"/>
</dbReference>
<evidence type="ECO:0000313" key="8">
    <source>
        <dbReference type="EMBL" id="AKN09567.1"/>
    </source>
</evidence>
<dbReference type="SMART" id="SM00353">
    <property type="entry name" value="HLH"/>
    <property type="match status" value="1"/>
</dbReference>
<dbReference type="PANTHER" id="PTHR46684">
    <property type="entry name" value="TRANSCRIPTION FACTOR FAMA"/>
    <property type="match status" value="1"/>
</dbReference>
<dbReference type="InterPro" id="IPR036638">
    <property type="entry name" value="HLH_DNA-bd_sf"/>
</dbReference>
<evidence type="ECO:0000256" key="6">
    <source>
        <dbReference type="SAM" id="MobiDB-lite"/>
    </source>
</evidence>
<feature type="region of interest" description="Disordered" evidence="6">
    <location>
        <begin position="1"/>
        <end position="20"/>
    </location>
</feature>
<evidence type="ECO:0000259" key="7">
    <source>
        <dbReference type="PROSITE" id="PS50888"/>
    </source>
</evidence>
<dbReference type="EMBL" id="KP257465">
    <property type="protein sequence ID" value="AKN09567.1"/>
    <property type="molecule type" value="mRNA"/>
</dbReference>
<reference evidence="8" key="1">
    <citation type="submission" date="2014-12" db="EMBL/GenBank/DDBJ databases">
        <title>Genome-wide characterization and analysis of bHLH transcription factors related to tanshinones biosynthesis in Salvia miltiorrhiza.</title>
        <authorList>
            <person name="Zhang X."/>
            <person name="Song J."/>
        </authorList>
    </citation>
    <scope>NUCLEOTIDE SEQUENCE</scope>
</reference>
<dbReference type="Pfam" id="PF00010">
    <property type="entry name" value="HLH"/>
    <property type="match status" value="1"/>
</dbReference>
<dbReference type="SUPFAM" id="SSF47459">
    <property type="entry name" value="HLH, helix-loop-helix DNA-binding domain"/>
    <property type="match status" value="1"/>
</dbReference>
<dbReference type="GO" id="GO:0005634">
    <property type="term" value="C:nucleus"/>
    <property type="evidence" value="ECO:0007669"/>
    <property type="project" value="UniProtKB-SubCell"/>
</dbReference>
<dbReference type="InterPro" id="IPR011598">
    <property type="entry name" value="bHLH_dom"/>
</dbReference>
<dbReference type="PROSITE" id="PS50888">
    <property type="entry name" value="BHLH"/>
    <property type="match status" value="1"/>
</dbReference>
<protein>
    <submittedName>
        <fullName evidence="8">Basic helix-loop-helix transcription factor</fullName>
    </submittedName>
</protein>
<dbReference type="PANTHER" id="PTHR46684:SF6">
    <property type="entry name" value="TRANSCRIPTION FACTOR FAMA"/>
    <property type="match status" value="1"/>
</dbReference>
<dbReference type="InterPro" id="IPR044283">
    <property type="entry name" value="FAMA/SPEECHLESS/MUTE-like"/>
</dbReference>
<evidence type="ECO:0000256" key="5">
    <source>
        <dbReference type="ARBA" id="ARBA00023242"/>
    </source>
</evidence>
<accession>A0A0H3YC30</accession>
<sequence length="231" mass="26201">MVDCMLNNPPSPPPPSSSLADTMQLAIDEAKTSVEGKGKNKRKRDKTNKSIEEVEKQRMTHIAVERNRRKQMNEHLQILRSLMPTYYVHRGDQASIVGAAIEFVRELQQLLQCLESVKRHQHHQPQMILPPTLDQTAESKSYLADVEVKLSGLFGLIKILSRRRRGQLIKYIAAVEHLHLHILQTDITTIQQDVVCSFTVKMSREAMLTAEDMANSIQQILNSLHASSSMS</sequence>
<dbReference type="AlphaFoldDB" id="A0A0H3YC30"/>
<evidence type="ECO:0000256" key="3">
    <source>
        <dbReference type="ARBA" id="ARBA00023125"/>
    </source>
</evidence>
<evidence type="ECO:0000256" key="4">
    <source>
        <dbReference type="ARBA" id="ARBA00023163"/>
    </source>
</evidence>
<evidence type="ECO:0000256" key="1">
    <source>
        <dbReference type="ARBA" id="ARBA00004123"/>
    </source>
</evidence>
<comment type="subcellular location">
    <subcellularLocation>
        <location evidence="1">Nucleus</location>
    </subcellularLocation>
</comment>
<feature type="compositionally biased region" description="Basic and acidic residues" evidence="6">
    <location>
        <begin position="28"/>
        <end position="38"/>
    </location>
</feature>
<dbReference type="Gene3D" id="4.10.280.10">
    <property type="entry name" value="Helix-loop-helix DNA-binding domain"/>
    <property type="match status" value="1"/>
</dbReference>
<keyword evidence="3" id="KW-0238">DNA-binding</keyword>
<evidence type="ECO:0000256" key="2">
    <source>
        <dbReference type="ARBA" id="ARBA00023015"/>
    </source>
</evidence>
<keyword evidence="4" id="KW-0804">Transcription</keyword>
<dbReference type="GO" id="GO:0003700">
    <property type="term" value="F:DNA-binding transcription factor activity"/>
    <property type="evidence" value="ECO:0007669"/>
    <property type="project" value="InterPro"/>
</dbReference>
<keyword evidence="2" id="KW-0805">Transcription regulation</keyword>
<proteinExistence type="evidence at transcript level"/>